<keyword evidence="2" id="KW-0472">Membrane</keyword>
<evidence type="ECO:0000259" key="3">
    <source>
        <dbReference type="Pfam" id="PF20153"/>
    </source>
</evidence>
<name>A0A284RJ58_ARMOS</name>
<feature type="domain" description="DUF6535" evidence="3">
    <location>
        <begin position="75"/>
        <end position="255"/>
    </location>
</feature>
<reference evidence="5" key="1">
    <citation type="journal article" date="2017" name="Nat. Ecol. Evol.">
        <title>Genome expansion and lineage-specific genetic innovations in the forest pathogenic fungi Armillaria.</title>
        <authorList>
            <person name="Sipos G."/>
            <person name="Prasanna A.N."/>
            <person name="Walter M.C."/>
            <person name="O'Connor E."/>
            <person name="Balint B."/>
            <person name="Krizsan K."/>
            <person name="Kiss B."/>
            <person name="Hess J."/>
            <person name="Varga T."/>
            <person name="Slot J."/>
            <person name="Riley R."/>
            <person name="Boka B."/>
            <person name="Rigling D."/>
            <person name="Barry K."/>
            <person name="Lee J."/>
            <person name="Mihaltcheva S."/>
            <person name="LaButti K."/>
            <person name="Lipzen A."/>
            <person name="Waldron R."/>
            <person name="Moloney N.M."/>
            <person name="Sperisen C."/>
            <person name="Kredics L."/>
            <person name="Vagvoelgyi C."/>
            <person name="Patrignani A."/>
            <person name="Fitzpatrick D."/>
            <person name="Nagy I."/>
            <person name="Doyle S."/>
            <person name="Anderson J.B."/>
            <person name="Grigoriev I.V."/>
            <person name="Gueldener U."/>
            <person name="Muensterkoetter M."/>
            <person name="Nagy L.G."/>
        </authorList>
    </citation>
    <scope>NUCLEOTIDE SEQUENCE [LARGE SCALE GENOMIC DNA]</scope>
    <source>
        <strain evidence="5">C18/9</strain>
    </source>
</reference>
<dbReference type="OrthoDB" id="10308709at2759"/>
<keyword evidence="2" id="KW-0812">Transmembrane</keyword>
<dbReference type="Pfam" id="PF20153">
    <property type="entry name" value="DUF6535"/>
    <property type="match status" value="1"/>
</dbReference>
<keyword evidence="5" id="KW-1185">Reference proteome</keyword>
<accession>A0A284RJ58</accession>
<evidence type="ECO:0000313" key="4">
    <source>
        <dbReference type="EMBL" id="SJL08747.1"/>
    </source>
</evidence>
<evidence type="ECO:0000313" key="5">
    <source>
        <dbReference type="Proteomes" id="UP000219338"/>
    </source>
</evidence>
<evidence type="ECO:0000256" key="2">
    <source>
        <dbReference type="SAM" id="Phobius"/>
    </source>
</evidence>
<gene>
    <name evidence="4" type="ORF">ARMOST_12117</name>
</gene>
<proteinExistence type="predicted"/>
<dbReference type="Proteomes" id="UP000219338">
    <property type="component" value="Unassembled WGS sequence"/>
</dbReference>
<feature type="region of interest" description="Disordered" evidence="1">
    <location>
        <begin position="1"/>
        <end position="32"/>
    </location>
</feature>
<protein>
    <recommendedName>
        <fullName evidence="3">DUF6535 domain-containing protein</fullName>
    </recommendedName>
</protein>
<dbReference type="EMBL" id="FUEG01000009">
    <property type="protein sequence ID" value="SJL08747.1"/>
    <property type="molecule type" value="Genomic_DNA"/>
</dbReference>
<dbReference type="AlphaFoldDB" id="A0A284RJ58"/>
<organism evidence="4 5">
    <name type="scientific">Armillaria ostoyae</name>
    <name type="common">Armillaria root rot fungus</name>
    <dbReference type="NCBI Taxonomy" id="47428"/>
    <lineage>
        <taxon>Eukaryota</taxon>
        <taxon>Fungi</taxon>
        <taxon>Dikarya</taxon>
        <taxon>Basidiomycota</taxon>
        <taxon>Agaricomycotina</taxon>
        <taxon>Agaricomycetes</taxon>
        <taxon>Agaricomycetidae</taxon>
        <taxon>Agaricales</taxon>
        <taxon>Marasmiineae</taxon>
        <taxon>Physalacriaceae</taxon>
        <taxon>Armillaria</taxon>
    </lineage>
</organism>
<sequence>MKPGYIIPDGNEEGSSPSIDIPTNDARGRRRKAKRFGLRSRRRYARSYGVNTSDYEQKYPEDAMYEEAGPYARVWRTYQDETQIHDTAMVEDSRDSVDVLLVFAGLFSAVVTTFVVQTSQNLQLDFGEVSASLLFELVLIQRAVASGVSIDQVPGSRLTPTTIFSPVGTTLWVNGLWFISLSLSLVTALIAVLVKQWLHQYMSIPPGTPRDHSLLRHYRFMGLEAWHVPIIIGLLPVLMYIALAFFFLGLVVFLVPLNIAIALVVAVIGVVSYTAYVASNILPLCYSQCPYKTPLSNILTRLVRRRLRPVEYTIATTQHVATDALQWLFTASSNPTVQHIVLQSLGGIPGRCSEYLSKELGRHRYKVVPTYLHMMQELVETNASGEYVLKQEEGSQYRLERLLRSLFLTGILSSSPFTQILGNLKIPHWTSFELQTILAICQERHQAAVDLPLGSTDIFLQDTLHLHPAIWAVLLRYMQRTLPPIVGTNEDNVNWNLCLQFVRMLTQSPSTITVSDTVSITIPAAMTFRDAVRNSLVDNEVAVALLKMFTKFDVSKDNSLSILLRLSLAMINLFSGHTTVPQPFLEPDIIPVPSILDPSLDEAGYAGLPLKRKLFSEALILLGRSSFEWRENCAAQRAVFLTLRQVIDTDFFSQSIQTKGLRSLHVQVLDLCASLYANHVPGTAQFKWDENSESFLNKIFNVLYMKDETQDLALASADVFRHGFLSSAPLAYQIFQRQDGFRGLSSLQMDSKYPFMKAYVQGLSRAVKQGIATEYPWDRLGLEKQIDYLYRPDNLFQACTVLAVVSALPWNAGADNTGVLDLAKLRSGDRLTWNSCRTRLEHLASSDSYFRMLQIQVFQGKHKSRPFSQEDIERDLRNAIVDLDTFFRPPVVWTRLLDFIPNFAWRNSEKEDRIGKDQVITPSTFV</sequence>
<evidence type="ECO:0000256" key="1">
    <source>
        <dbReference type="SAM" id="MobiDB-lite"/>
    </source>
</evidence>
<keyword evidence="2" id="KW-1133">Transmembrane helix</keyword>
<feature type="transmembrane region" description="Helical" evidence="2">
    <location>
        <begin position="175"/>
        <end position="194"/>
    </location>
</feature>
<feature type="transmembrane region" description="Helical" evidence="2">
    <location>
        <begin position="226"/>
        <end position="253"/>
    </location>
</feature>
<dbReference type="InterPro" id="IPR045338">
    <property type="entry name" value="DUF6535"/>
</dbReference>
<feature type="transmembrane region" description="Helical" evidence="2">
    <location>
        <begin position="99"/>
        <end position="116"/>
    </location>
</feature>
<feature type="transmembrane region" description="Helical" evidence="2">
    <location>
        <begin position="259"/>
        <end position="278"/>
    </location>
</feature>